<sequence>MEGWASSPSQLPTFEVNFVREPSPLPVFGKLGAKAPAALVAAPAVSAGSAARLREMLTAHGGMARKLSVVAWTVAVLGMVFFVVRG</sequence>
<evidence type="ECO:0000313" key="2">
    <source>
        <dbReference type="Proteomes" id="UP001480082"/>
    </source>
</evidence>
<dbReference type="Proteomes" id="UP001480082">
    <property type="component" value="Unassembled WGS sequence"/>
</dbReference>
<proteinExistence type="predicted"/>
<organism evidence="1 2">
    <name type="scientific">Mesorhizobium australicum</name>
    <dbReference type="NCBI Taxonomy" id="536018"/>
    <lineage>
        <taxon>Bacteria</taxon>
        <taxon>Pseudomonadati</taxon>
        <taxon>Pseudomonadota</taxon>
        <taxon>Alphaproteobacteria</taxon>
        <taxon>Hyphomicrobiales</taxon>
        <taxon>Phyllobacteriaceae</taxon>
        <taxon>Mesorhizobium</taxon>
    </lineage>
</organism>
<evidence type="ECO:0000313" key="1">
    <source>
        <dbReference type="EMBL" id="MER9283908.1"/>
    </source>
</evidence>
<keyword evidence="2" id="KW-1185">Reference proteome</keyword>
<reference evidence="1 2" key="1">
    <citation type="journal article" date="2024" name="Proc. Natl. Acad. Sci. U.S.A.">
        <title>The evolutionary genomics of adaptation to stress in wild rhizobium bacteria.</title>
        <authorList>
            <person name="Kehlet-Delgado H."/>
            <person name="Montoya A.P."/>
            <person name="Jensen K.T."/>
            <person name="Wendlandt C.E."/>
            <person name="Dexheimer C."/>
            <person name="Roberts M."/>
            <person name="Torres Martinez L."/>
            <person name="Friesen M.L."/>
            <person name="Griffitts J.S."/>
            <person name="Porter S.S."/>
        </authorList>
    </citation>
    <scope>NUCLEOTIDE SEQUENCE [LARGE SCALE GENOMIC DNA]</scope>
    <source>
        <strain evidence="1 2">M0468</strain>
    </source>
</reference>
<accession>A0ACC6SVZ3</accession>
<gene>
    <name evidence="1" type="ORF">NKI81_08020</name>
</gene>
<comment type="caution">
    <text evidence="1">The sequence shown here is derived from an EMBL/GenBank/DDBJ whole genome shotgun (WGS) entry which is preliminary data.</text>
</comment>
<dbReference type="EMBL" id="JAMYRI010000004">
    <property type="protein sequence ID" value="MER9283908.1"/>
    <property type="molecule type" value="Genomic_DNA"/>
</dbReference>
<protein>
    <submittedName>
        <fullName evidence="1">Uncharacterized protein</fullName>
    </submittedName>
</protein>
<name>A0ACC6SVZ3_9HYPH</name>